<reference evidence="2 3" key="1">
    <citation type="submission" date="2024-11" db="EMBL/GenBank/DDBJ databases">
        <title>A near-complete genome assembly of Cinchona calisaya.</title>
        <authorList>
            <person name="Lian D.C."/>
            <person name="Zhao X.W."/>
            <person name="Wei L."/>
        </authorList>
    </citation>
    <scope>NUCLEOTIDE SEQUENCE [LARGE SCALE GENOMIC DNA]</scope>
    <source>
        <tissue evidence="2">Nenye</tissue>
    </source>
</reference>
<feature type="compositionally biased region" description="Gly residues" evidence="1">
    <location>
        <begin position="67"/>
        <end position="76"/>
    </location>
</feature>
<dbReference type="Proteomes" id="UP001630127">
    <property type="component" value="Unassembled WGS sequence"/>
</dbReference>
<organism evidence="2 3">
    <name type="scientific">Cinchona calisaya</name>
    <dbReference type="NCBI Taxonomy" id="153742"/>
    <lineage>
        <taxon>Eukaryota</taxon>
        <taxon>Viridiplantae</taxon>
        <taxon>Streptophyta</taxon>
        <taxon>Embryophyta</taxon>
        <taxon>Tracheophyta</taxon>
        <taxon>Spermatophyta</taxon>
        <taxon>Magnoliopsida</taxon>
        <taxon>eudicotyledons</taxon>
        <taxon>Gunneridae</taxon>
        <taxon>Pentapetalae</taxon>
        <taxon>asterids</taxon>
        <taxon>lamiids</taxon>
        <taxon>Gentianales</taxon>
        <taxon>Rubiaceae</taxon>
        <taxon>Cinchonoideae</taxon>
        <taxon>Cinchoneae</taxon>
        <taxon>Cinchona</taxon>
    </lineage>
</organism>
<keyword evidence="3" id="KW-1185">Reference proteome</keyword>
<evidence type="ECO:0000313" key="3">
    <source>
        <dbReference type="Proteomes" id="UP001630127"/>
    </source>
</evidence>
<evidence type="ECO:0000313" key="2">
    <source>
        <dbReference type="EMBL" id="KAL3522849.1"/>
    </source>
</evidence>
<feature type="region of interest" description="Disordered" evidence="1">
    <location>
        <begin position="57"/>
        <end position="77"/>
    </location>
</feature>
<feature type="compositionally biased region" description="Basic and acidic residues" evidence="1">
    <location>
        <begin position="57"/>
        <end position="66"/>
    </location>
</feature>
<dbReference type="AlphaFoldDB" id="A0ABD2ZTV6"/>
<protein>
    <submittedName>
        <fullName evidence="2">Uncharacterized protein</fullName>
    </submittedName>
</protein>
<accession>A0ABD2ZTV6</accession>
<name>A0ABD2ZTV6_9GENT</name>
<proteinExistence type="predicted"/>
<evidence type="ECO:0000256" key="1">
    <source>
        <dbReference type="SAM" id="MobiDB-lite"/>
    </source>
</evidence>
<dbReference type="EMBL" id="JBJUIK010000007">
    <property type="protein sequence ID" value="KAL3522849.1"/>
    <property type="molecule type" value="Genomic_DNA"/>
</dbReference>
<sequence length="113" mass="12125">MGGEESHVAAAAVNESVLESISEASLKGKSADDYEERNRNKIVNAGVGVELVRELNNGRDEKEKVGSGEGRGGGVGSSLESALKFTYRPSMLAHRRIKESSLSLDAIFRQVFS</sequence>
<gene>
    <name evidence="2" type="ORF">ACH5RR_015683</name>
</gene>
<comment type="caution">
    <text evidence="2">The sequence shown here is derived from an EMBL/GenBank/DDBJ whole genome shotgun (WGS) entry which is preliminary data.</text>
</comment>